<dbReference type="AlphaFoldDB" id="A0A914Q7I9"/>
<reference evidence="2" key="1">
    <citation type="submission" date="2022-11" db="UniProtKB">
        <authorList>
            <consortium name="WormBaseParasite"/>
        </authorList>
    </citation>
    <scope>IDENTIFICATION</scope>
</reference>
<protein>
    <submittedName>
        <fullName evidence="2">Uncharacterized protein</fullName>
    </submittedName>
</protein>
<name>A0A914Q7I9_9BILA</name>
<keyword evidence="1" id="KW-1185">Reference proteome</keyword>
<evidence type="ECO:0000313" key="2">
    <source>
        <dbReference type="WBParaSite" id="PDA_v2.g2311.t1"/>
    </source>
</evidence>
<dbReference type="WBParaSite" id="PDA_v2.g2311.t1">
    <property type="protein sequence ID" value="PDA_v2.g2311.t1"/>
    <property type="gene ID" value="PDA_v2.g2311"/>
</dbReference>
<sequence length="115" mass="12927">MNSNNTQLPRQTNSTQLTISDTISKCLVVFYLKKVTPDVATIRHMDKLFGVSTESINQVKKYPIQDPDTTVIFVEMISAVIATFAYNQWKTNNTDKDVLVYTASDFLCSVAAKKL</sequence>
<evidence type="ECO:0000313" key="1">
    <source>
        <dbReference type="Proteomes" id="UP000887578"/>
    </source>
</evidence>
<organism evidence="1 2">
    <name type="scientific">Panagrolaimus davidi</name>
    <dbReference type="NCBI Taxonomy" id="227884"/>
    <lineage>
        <taxon>Eukaryota</taxon>
        <taxon>Metazoa</taxon>
        <taxon>Ecdysozoa</taxon>
        <taxon>Nematoda</taxon>
        <taxon>Chromadorea</taxon>
        <taxon>Rhabditida</taxon>
        <taxon>Tylenchina</taxon>
        <taxon>Panagrolaimomorpha</taxon>
        <taxon>Panagrolaimoidea</taxon>
        <taxon>Panagrolaimidae</taxon>
        <taxon>Panagrolaimus</taxon>
    </lineage>
</organism>
<proteinExistence type="predicted"/>
<accession>A0A914Q7I9</accession>
<dbReference type="Proteomes" id="UP000887578">
    <property type="component" value="Unplaced"/>
</dbReference>